<dbReference type="InterPro" id="IPR006201">
    <property type="entry name" value="Neur_channel"/>
</dbReference>
<evidence type="ECO:0000259" key="3">
    <source>
        <dbReference type="Pfam" id="PF02931"/>
    </source>
</evidence>
<dbReference type="AlphaFoldDB" id="A0AAF3F3F3"/>
<keyword evidence="2" id="KW-0472">Membrane</keyword>
<dbReference type="InterPro" id="IPR006202">
    <property type="entry name" value="Neur_chan_lig-bd"/>
</dbReference>
<dbReference type="SUPFAM" id="SSF63712">
    <property type="entry name" value="Nicotinic receptor ligand binding domain-like"/>
    <property type="match status" value="1"/>
</dbReference>
<proteinExistence type="predicted"/>
<reference evidence="5" key="1">
    <citation type="submission" date="2024-02" db="UniProtKB">
        <authorList>
            <consortium name="WormBaseParasite"/>
        </authorList>
    </citation>
    <scope>IDENTIFICATION</scope>
</reference>
<accession>A0AAF3F3F3</accession>
<dbReference type="InterPro" id="IPR018000">
    <property type="entry name" value="Neurotransmitter_ion_chnl_CS"/>
</dbReference>
<dbReference type="InterPro" id="IPR036734">
    <property type="entry name" value="Neur_chan_lig-bd_sf"/>
</dbReference>
<dbReference type="PANTHER" id="PTHR18945">
    <property type="entry name" value="NEUROTRANSMITTER GATED ION CHANNEL"/>
    <property type="match status" value="1"/>
</dbReference>
<sequence>MLWLDPRLSWDPSMNGDIQMIYVDCIEVWLPDEVIVSSIQIREIDAGKKHECKIYANGTVEHDRTAILDTACMLDMRIFPFDYQACQVSYSSQVYRWAEIQLSAELYTKYDSNCMTSNFEFDVLNLTIVRTKCDKGNGREPFNTVD</sequence>
<organism evidence="4 5">
    <name type="scientific">Mesorhabditis belari</name>
    <dbReference type="NCBI Taxonomy" id="2138241"/>
    <lineage>
        <taxon>Eukaryota</taxon>
        <taxon>Metazoa</taxon>
        <taxon>Ecdysozoa</taxon>
        <taxon>Nematoda</taxon>
        <taxon>Chromadorea</taxon>
        <taxon>Rhabditida</taxon>
        <taxon>Rhabditina</taxon>
        <taxon>Rhabditomorpha</taxon>
        <taxon>Rhabditoidea</taxon>
        <taxon>Rhabditidae</taxon>
        <taxon>Mesorhabditinae</taxon>
        <taxon>Mesorhabditis</taxon>
    </lineage>
</organism>
<evidence type="ECO:0000313" key="5">
    <source>
        <dbReference type="WBParaSite" id="MBELARI_LOCUS21100"/>
    </source>
</evidence>
<comment type="subcellular location">
    <subcellularLocation>
        <location evidence="1">Membrane</location>
        <topology evidence="1">Multi-pass membrane protein</topology>
    </subcellularLocation>
</comment>
<feature type="domain" description="Neurotransmitter-gated ion-channel ligand-binding" evidence="3">
    <location>
        <begin position="2"/>
        <end position="133"/>
    </location>
</feature>
<dbReference type="GO" id="GO:0005230">
    <property type="term" value="F:extracellular ligand-gated monoatomic ion channel activity"/>
    <property type="evidence" value="ECO:0007669"/>
    <property type="project" value="InterPro"/>
</dbReference>
<evidence type="ECO:0000313" key="4">
    <source>
        <dbReference type="Proteomes" id="UP000887575"/>
    </source>
</evidence>
<keyword evidence="4" id="KW-1185">Reference proteome</keyword>
<dbReference type="Gene3D" id="2.70.170.10">
    <property type="entry name" value="Neurotransmitter-gated ion-channel ligand-binding domain"/>
    <property type="match status" value="1"/>
</dbReference>
<dbReference type="CDD" id="cd18989">
    <property type="entry name" value="LGIC_ECD_cation"/>
    <property type="match status" value="1"/>
</dbReference>
<dbReference type="Proteomes" id="UP000887575">
    <property type="component" value="Unassembled WGS sequence"/>
</dbReference>
<dbReference type="GO" id="GO:0004888">
    <property type="term" value="F:transmembrane signaling receptor activity"/>
    <property type="evidence" value="ECO:0007669"/>
    <property type="project" value="InterPro"/>
</dbReference>
<dbReference type="GO" id="GO:0016020">
    <property type="term" value="C:membrane"/>
    <property type="evidence" value="ECO:0007669"/>
    <property type="project" value="UniProtKB-SubCell"/>
</dbReference>
<dbReference type="WBParaSite" id="MBELARI_LOCUS21100">
    <property type="protein sequence ID" value="MBELARI_LOCUS21100"/>
    <property type="gene ID" value="MBELARI_LOCUS21100"/>
</dbReference>
<dbReference type="Pfam" id="PF02931">
    <property type="entry name" value="Neur_chan_LBD"/>
    <property type="match status" value="1"/>
</dbReference>
<evidence type="ECO:0000256" key="1">
    <source>
        <dbReference type="ARBA" id="ARBA00004141"/>
    </source>
</evidence>
<name>A0AAF3F3F3_9BILA</name>
<evidence type="ECO:0000256" key="2">
    <source>
        <dbReference type="ARBA" id="ARBA00023136"/>
    </source>
</evidence>
<protein>
    <recommendedName>
        <fullName evidence="3">Neurotransmitter-gated ion-channel ligand-binding domain-containing protein</fullName>
    </recommendedName>
</protein>
<dbReference type="PROSITE" id="PS00236">
    <property type="entry name" value="NEUROTR_ION_CHANNEL"/>
    <property type="match status" value="1"/>
</dbReference>